<dbReference type="Proteomes" id="UP001159363">
    <property type="component" value="Chromosome 2"/>
</dbReference>
<reference evidence="1 2" key="1">
    <citation type="submission" date="2023-02" db="EMBL/GenBank/DDBJ databases">
        <title>LHISI_Scaffold_Assembly.</title>
        <authorList>
            <person name="Stuart O.P."/>
            <person name="Cleave R."/>
            <person name="Magrath M.J.L."/>
            <person name="Mikheyev A.S."/>
        </authorList>
    </citation>
    <scope>NUCLEOTIDE SEQUENCE [LARGE SCALE GENOMIC DNA]</scope>
    <source>
        <strain evidence="1">Daus_M_001</strain>
        <tissue evidence="1">Leg muscle</tissue>
    </source>
</reference>
<gene>
    <name evidence="1" type="ORF">PR048_005109</name>
</gene>
<comment type="caution">
    <text evidence="1">The sequence shown here is derived from an EMBL/GenBank/DDBJ whole genome shotgun (WGS) entry which is preliminary data.</text>
</comment>
<evidence type="ECO:0000313" key="2">
    <source>
        <dbReference type="Proteomes" id="UP001159363"/>
    </source>
</evidence>
<dbReference type="PANTHER" id="PTHR33198">
    <property type="entry name" value="ANK_REP_REGION DOMAIN-CONTAINING PROTEIN-RELATED"/>
    <property type="match status" value="1"/>
</dbReference>
<proteinExistence type="predicted"/>
<organism evidence="1 2">
    <name type="scientific">Dryococelus australis</name>
    <dbReference type="NCBI Taxonomy" id="614101"/>
    <lineage>
        <taxon>Eukaryota</taxon>
        <taxon>Metazoa</taxon>
        <taxon>Ecdysozoa</taxon>
        <taxon>Arthropoda</taxon>
        <taxon>Hexapoda</taxon>
        <taxon>Insecta</taxon>
        <taxon>Pterygota</taxon>
        <taxon>Neoptera</taxon>
        <taxon>Polyneoptera</taxon>
        <taxon>Phasmatodea</taxon>
        <taxon>Verophasmatodea</taxon>
        <taxon>Anareolatae</taxon>
        <taxon>Phasmatidae</taxon>
        <taxon>Eurycanthinae</taxon>
        <taxon>Dryococelus</taxon>
    </lineage>
</organism>
<name>A0ABQ9I797_9NEOP</name>
<sequence length="175" mass="20279">MGSASSRILTTLTIRDEDRNNYLKVKEATECYVQSKRVNEVFNLYIFTQQCQEEGKSFDHFFTSLCQLVTNCKFNQKDAESVKNKMLHVRRSRLVASQLEGVGNTTRVHLVSFMGHDAKDIYKSFTFGENKVQTLEAVLNKFDTYFLPKMQSNIQVACLFTYFQREGQTFDTYLG</sequence>
<evidence type="ECO:0000313" key="1">
    <source>
        <dbReference type="EMBL" id="KAJ8892528.1"/>
    </source>
</evidence>
<protein>
    <submittedName>
        <fullName evidence="1">Uncharacterized protein</fullName>
    </submittedName>
</protein>
<accession>A0ABQ9I797</accession>
<keyword evidence="2" id="KW-1185">Reference proteome</keyword>
<dbReference type="EMBL" id="JARBHB010000002">
    <property type="protein sequence ID" value="KAJ8892528.1"/>
    <property type="molecule type" value="Genomic_DNA"/>
</dbReference>